<dbReference type="AlphaFoldDB" id="R7RW41"/>
<dbReference type="Proteomes" id="UP000053927">
    <property type="component" value="Unassembled WGS sequence"/>
</dbReference>
<proteinExistence type="predicted"/>
<dbReference type="KEGG" id="shs:STEHIDRAFT_164122"/>
<reference evidence="2" key="1">
    <citation type="journal article" date="2012" name="Science">
        <title>The Paleozoic origin of enzymatic lignin decomposition reconstructed from 31 fungal genomes.</title>
        <authorList>
            <person name="Floudas D."/>
            <person name="Binder M."/>
            <person name="Riley R."/>
            <person name="Barry K."/>
            <person name="Blanchette R.A."/>
            <person name="Henrissat B."/>
            <person name="Martinez A.T."/>
            <person name="Otillar R."/>
            <person name="Spatafora J.W."/>
            <person name="Yadav J.S."/>
            <person name="Aerts A."/>
            <person name="Benoit I."/>
            <person name="Boyd A."/>
            <person name="Carlson A."/>
            <person name="Copeland A."/>
            <person name="Coutinho P.M."/>
            <person name="de Vries R.P."/>
            <person name="Ferreira P."/>
            <person name="Findley K."/>
            <person name="Foster B."/>
            <person name="Gaskell J."/>
            <person name="Glotzer D."/>
            <person name="Gorecki P."/>
            <person name="Heitman J."/>
            <person name="Hesse C."/>
            <person name="Hori C."/>
            <person name="Igarashi K."/>
            <person name="Jurgens J.A."/>
            <person name="Kallen N."/>
            <person name="Kersten P."/>
            <person name="Kohler A."/>
            <person name="Kuees U."/>
            <person name="Kumar T.K.A."/>
            <person name="Kuo A."/>
            <person name="LaButti K."/>
            <person name="Larrondo L.F."/>
            <person name="Lindquist E."/>
            <person name="Ling A."/>
            <person name="Lombard V."/>
            <person name="Lucas S."/>
            <person name="Lundell T."/>
            <person name="Martin R."/>
            <person name="McLaughlin D.J."/>
            <person name="Morgenstern I."/>
            <person name="Morin E."/>
            <person name="Murat C."/>
            <person name="Nagy L.G."/>
            <person name="Nolan M."/>
            <person name="Ohm R.A."/>
            <person name="Patyshakuliyeva A."/>
            <person name="Rokas A."/>
            <person name="Ruiz-Duenas F.J."/>
            <person name="Sabat G."/>
            <person name="Salamov A."/>
            <person name="Samejima M."/>
            <person name="Schmutz J."/>
            <person name="Slot J.C."/>
            <person name="St John F."/>
            <person name="Stenlid J."/>
            <person name="Sun H."/>
            <person name="Sun S."/>
            <person name="Syed K."/>
            <person name="Tsang A."/>
            <person name="Wiebenga A."/>
            <person name="Young D."/>
            <person name="Pisabarro A."/>
            <person name="Eastwood D.C."/>
            <person name="Martin F."/>
            <person name="Cullen D."/>
            <person name="Grigoriev I.V."/>
            <person name="Hibbett D.S."/>
        </authorList>
    </citation>
    <scope>NUCLEOTIDE SEQUENCE [LARGE SCALE GENOMIC DNA]</scope>
    <source>
        <strain evidence="2">FP-91666</strain>
    </source>
</reference>
<dbReference type="RefSeq" id="XP_007311912.1">
    <property type="nucleotide sequence ID" value="XM_007311850.1"/>
</dbReference>
<protein>
    <submittedName>
        <fullName evidence="1">Uncharacterized protein</fullName>
    </submittedName>
</protein>
<dbReference type="OrthoDB" id="3065446at2759"/>
<dbReference type="eggNOG" id="ENOG502SVSD">
    <property type="taxonomic scope" value="Eukaryota"/>
</dbReference>
<gene>
    <name evidence="1" type="ORF">STEHIDRAFT_164122</name>
</gene>
<organism evidence="1 2">
    <name type="scientific">Stereum hirsutum (strain FP-91666)</name>
    <name type="common">White-rot fungus</name>
    <dbReference type="NCBI Taxonomy" id="721885"/>
    <lineage>
        <taxon>Eukaryota</taxon>
        <taxon>Fungi</taxon>
        <taxon>Dikarya</taxon>
        <taxon>Basidiomycota</taxon>
        <taxon>Agaricomycotina</taxon>
        <taxon>Agaricomycetes</taxon>
        <taxon>Russulales</taxon>
        <taxon>Stereaceae</taxon>
        <taxon>Stereum</taxon>
    </lineage>
</organism>
<evidence type="ECO:0000313" key="1">
    <source>
        <dbReference type="EMBL" id="EIM78990.1"/>
    </source>
</evidence>
<dbReference type="GeneID" id="18802543"/>
<dbReference type="OMA" id="KVYHEAN"/>
<accession>R7RW41</accession>
<sequence>MARCVTLGPQLEDKDRFSPGSCFIPGKSKYRVIFIGEPRAAYVPGTNDYKPWVQMEYMDMDMPKDIAQWFRVHFPNHVMDTRPKPTKAEKDKLDVNEEERLLMFEWCVLLWSLMSSSVEFEISVVGYEQFRRCLTSPSHTTDPLWLSLCLADVVLGGLHLEIDFQLTEFNITADQFPVYVHSILELSRLTCVFPPPQELLAFGNKVYHEANLDALATYKTFTFRPASRWIDPDGPIPQPGEGVIKRGYSSANNNVHLPGSRKAPIQRKGDVYRECWLWQQFNPLLVNPCFGEVRIYMVAGEVMYAIRTIPIKKQELSWKLVTGVVPFDFLSSGRFSRTKDIFDPRHPGVNRLDLARGLKDLYDFAKTTLKALIVMEENQLKCTSSLNLFARVDIGVYEFETNQFCWYVNEVTRGMGMTAMFGMCQPGELMNLFAEMSRVFPWYIDHASPNMVMTPDEDMVERMRGMNL</sequence>
<dbReference type="EMBL" id="JH687467">
    <property type="protein sequence ID" value="EIM78990.1"/>
    <property type="molecule type" value="Genomic_DNA"/>
</dbReference>
<evidence type="ECO:0000313" key="2">
    <source>
        <dbReference type="Proteomes" id="UP000053927"/>
    </source>
</evidence>
<keyword evidence="2" id="KW-1185">Reference proteome</keyword>
<name>R7RW41_STEHR</name>